<dbReference type="Proteomes" id="UP000807504">
    <property type="component" value="Unassembled WGS sequence"/>
</dbReference>
<reference evidence="2" key="2">
    <citation type="submission" date="2020-06" db="EMBL/GenBank/DDBJ databases">
        <authorList>
            <person name="Sheffer M."/>
        </authorList>
    </citation>
    <scope>NUCLEOTIDE SEQUENCE</scope>
</reference>
<feature type="region of interest" description="Disordered" evidence="1">
    <location>
        <begin position="43"/>
        <end position="131"/>
    </location>
</feature>
<feature type="region of interest" description="Disordered" evidence="1">
    <location>
        <begin position="1"/>
        <end position="29"/>
    </location>
</feature>
<sequence>MDTSPSPQNPLGYTGPKTTPKPAQHFTTPTPFVMIKKCSLHQSQKKNFPTPAAMMRPGTENPDFKMLENFWKKDPTPAAGGPAKRESNQKTQRKERTPPSPNTDPVTKLQHTQMLEKPELIANQLEEHSTQ</sequence>
<protein>
    <submittedName>
        <fullName evidence="2">Uncharacterized protein</fullName>
    </submittedName>
</protein>
<feature type="compositionally biased region" description="Basic and acidic residues" evidence="1">
    <location>
        <begin position="83"/>
        <end position="97"/>
    </location>
</feature>
<dbReference type="AlphaFoldDB" id="A0A8T0E838"/>
<feature type="compositionally biased region" description="Basic and acidic residues" evidence="1">
    <location>
        <begin position="114"/>
        <end position="131"/>
    </location>
</feature>
<gene>
    <name evidence="2" type="ORF">HNY73_020448</name>
</gene>
<feature type="compositionally biased region" description="Polar residues" evidence="1">
    <location>
        <begin position="1"/>
        <end position="11"/>
    </location>
</feature>
<feature type="compositionally biased region" description="Basic and acidic residues" evidence="1">
    <location>
        <begin position="62"/>
        <end position="75"/>
    </location>
</feature>
<reference evidence="2" key="1">
    <citation type="journal article" date="2020" name="bioRxiv">
        <title>Chromosome-level reference genome of the European wasp spider Argiope bruennichi: a resource for studies on range expansion and evolutionary adaptation.</title>
        <authorList>
            <person name="Sheffer M.M."/>
            <person name="Hoppe A."/>
            <person name="Krehenwinkel H."/>
            <person name="Uhl G."/>
            <person name="Kuss A.W."/>
            <person name="Jensen L."/>
            <person name="Jensen C."/>
            <person name="Gillespie R.G."/>
            <person name="Hoff K.J."/>
            <person name="Prost S."/>
        </authorList>
    </citation>
    <scope>NUCLEOTIDE SEQUENCE</scope>
</reference>
<comment type="caution">
    <text evidence="2">The sequence shown here is derived from an EMBL/GenBank/DDBJ whole genome shotgun (WGS) entry which is preliminary data.</text>
</comment>
<proteinExistence type="predicted"/>
<evidence type="ECO:0000313" key="2">
    <source>
        <dbReference type="EMBL" id="KAF8767500.1"/>
    </source>
</evidence>
<organism evidence="2 3">
    <name type="scientific">Argiope bruennichi</name>
    <name type="common">Wasp spider</name>
    <name type="synonym">Aranea bruennichi</name>
    <dbReference type="NCBI Taxonomy" id="94029"/>
    <lineage>
        <taxon>Eukaryota</taxon>
        <taxon>Metazoa</taxon>
        <taxon>Ecdysozoa</taxon>
        <taxon>Arthropoda</taxon>
        <taxon>Chelicerata</taxon>
        <taxon>Arachnida</taxon>
        <taxon>Araneae</taxon>
        <taxon>Araneomorphae</taxon>
        <taxon>Entelegynae</taxon>
        <taxon>Araneoidea</taxon>
        <taxon>Araneidae</taxon>
        <taxon>Argiope</taxon>
    </lineage>
</organism>
<evidence type="ECO:0000313" key="3">
    <source>
        <dbReference type="Proteomes" id="UP000807504"/>
    </source>
</evidence>
<dbReference type="EMBL" id="JABXBU010002230">
    <property type="protein sequence ID" value="KAF8767500.1"/>
    <property type="molecule type" value="Genomic_DNA"/>
</dbReference>
<name>A0A8T0E838_ARGBR</name>
<evidence type="ECO:0000256" key="1">
    <source>
        <dbReference type="SAM" id="MobiDB-lite"/>
    </source>
</evidence>
<feature type="compositionally biased region" description="Polar residues" evidence="1">
    <location>
        <begin position="103"/>
        <end position="113"/>
    </location>
</feature>
<accession>A0A8T0E838</accession>
<keyword evidence="3" id="KW-1185">Reference proteome</keyword>